<dbReference type="GO" id="GO:0048038">
    <property type="term" value="F:quinone binding"/>
    <property type="evidence" value="ECO:0007669"/>
    <property type="project" value="TreeGrafter"/>
</dbReference>
<dbReference type="PANTHER" id="PTHR42760">
    <property type="entry name" value="SHORT-CHAIN DEHYDROGENASES/REDUCTASES FAMILY MEMBER"/>
    <property type="match status" value="1"/>
</dbReference>
<dbReference type="PRINTS" id="PR00080">
    <property type="entry name" value="SDRFAMILY"/>
</dbReference>
<evidence type="ECO:0000256" key="1">
    <source>
        <dbReference type="ARBA" id="ARBA00006484"/>
    </source>
</evidence>
<protein>
    <recommendedName>
        <fullName evidence="7">2,3-dihydroxy-2,3-dihydro-p-cumate dehydrogenase</fullName>
        <ecNumber evidence="6">1.3.1.58</ecNumber>
    </recommendedName>
    <alternativeName>
        <fullName evidence="3">Biphenyl-2,3-dihydro-2,3-diol dehydrogenase</fullName>
    </alternativeName>
</protein>
<evidence type="ECO:0000313" key="10">
    <source>
        <dbReference type="Proteomes" id="UP000426235"/>
    </source>
</evidence>
<accession>A0A6I6HAZ4</accession>
<evidence type="ECO:0000256" key="6">
    <source>
        <dbReference type="ARBA" id="ARBA00066455"/>
    </source>
</evidence>
<dbReference type="Pfam" id="PF13561">
    <property type="entry name" value="adh_short_C2"/>
    <property type="match status" value="1"/>
</dbReference>
<dbReference type="InterPro" id="IPR002347">
    <property type="entry name" value="SDR_fam"/>
</dbReference>
<organism evidence="9 10">
    <name type="scientific">Pseudomonas alkylphenolica</name>
    <dbReference type="NCBI Taxonomy" id="237609"/>
    <lineage>
        <taxon>Bacteria</taxon>
        <taxon>Pseudomonadati</taxon>
        <taxon>Pseudomonadota</taxon>
        <taxon>Gammaproteobacteria</taxon>
        <taxon>Pseudomonadales</taxon>
        <taxon>Pseudomonadaceae</taxon>
        <taxon>Pseudomonas</taxon>
    </lineage>
</organism>
<evidence type="ECO:0000256" key="2">
    <source>
        <dbReference type="ARBA" id="ARBA00023002"/>
    </source>
</evidence>
<comment type="similarity">
    <text evidence="1 8">Belongs to the short-chain dehydrogenases/reductases (SDR) family.</text>
</comment>
<evidence type="ECO:0000256" key="5">
    <source>
        <dbReference type="ARBA" id="ARBA00060518"/>
    </source>
</evidence>
<dbReference type="AlphaFoldDB" id="A0A6I6HAZ4"/>
<proteinExistence type="inferred from homology"/>
<evidence type="ECO:0000256" key="4">
    <source>
        <dbReference type="ARBA" id="ARBA00050226"/>
    </source>
</evidence>
<dbReference type="FunFam" id="3.40.50.720:FF:000173">
    <property type="entry name" value="3-oxoacyl-[acyl-carrier protein] reductase"/>
    <property type="match status" value="1"/>
</dbReference>
<dbReference type="PANTHER" id="PTHR42760:SF133">
    <property type="entry name" value="3-OXOACYL-[ACYL-CARRIER-PROTEIN] REDUCTASE"/>
    <property type="match status" value="1"/>
</dbReference>
<keyword evidence="2" id="KW-0560">Oxidoreductase</keyword>
<dbReference type="GO" id="GO:0016616">
    <property type="term" value="F:oxidoreductase activity, acting on the CH-OH group of donors, NAD or NADP as acceptor"/>
    <property type="evidence" value="ECO:0007669"/>
    <property type="project" value="TreeGrafter"/>
</dbReference>
<reference evidence="9" key="1">
    <citation type="submission" date="2019-12" db="EMBL/GenBank/DDBJ databases">
        <title>Hybrid Genome Assemblies of two High G+C Isolates from Undergraduate Microbiology Courses.</title>
        <authorList>
            <person name="Ne Ville C.J."/>
            <person name="Enright D."/>
            <person name="Hernandez I."/>
            <person name="Dodsworth J."/>
            <person name="Orwin P.M."/>
        </authorList>
    </citation>
    <scope>NUCLEOTIDE SEQUENCE [LARGE SCALE GENOMIC DNA]</scope>
    <source>
        <strain evidence="9">Neo</strain>
    </source>
</reference>
<comment type="catalytic activity">
    <reaction evidence="4">
        <text>(2R,3S)-2,3-dihydroxy-2,3-dihydro-p-cumate + NAD(+) = 2,3-dihydroxy-p-cumate + NADH + H(+)</text>
        <dbReference type="Rhea" id="RHEA:23772"/>
        <dbReference type="ChEBI" id="CHEBI:15378"/>
        <dbReference type="ChEBI" id="CHEBI:36647"/>
        <dbReference type="ChEBI" id="CHEBI:57540"/>
        <dbReference type="ChEBI" id="CHEBI:57945"/>
        <dbReference type="ChEBI" id="CHEBI:58420"/>
        <dbReference type="EC" id="1.3.1.58"/>
    </reaction>
</comment>
<comment type="pathway">
    <text evidence="5">Aromatic compound metabolism; p-cumate degradation; acetaldehyde and pyruvate from p-cumate: step 2/7.</text>
</comment>
<evidence type="ECO:0000256" key="8">
    <source>
        <dbReference type="RuleBase" id="RU000363"/>
    </source>
</evidence>
<dbReference type="Pfam" id="PF00106">
    <property type="entry name" value="adh_short"/>
    <property type="match status" value="1"/>
</dbReference>
<dbReference type="CDD" id="cd05233">
    <property type="entry name" value="SDR_c"/>
    <property type="match status" value="1"/>
</dbReference>
<evidence type="ECO:0000313" key="9">
    <source>
        <dbReference type="EMBL" id="QGW79971.1"/>
    </source>
</evidence>
<gene>
    <name evidence="9" type="ORF">GPJ81_11910</name>
</gene>
<keyword evidence="10" id="KW-1185">Reference proteome</keyword>
<dbReference type="InterPro" id="IPR036291">
    <property type="entry name" value="NAD(P)-bd_dom_sf"/>
</dbReference>
<evidence type="ECO:0000256" key="3">
    <source>
        <dbReference type="ARBA" id="ARBA00042907"/>
    </source>
</evidence>
<dbReference type="Gene3D" id="3.40.50.720">
    <property type="entry name" value="NAD(P)-binding Rossmann-like Domain"/>
    <property type="match status" value="1"/>
</dbReference>
<dbReference type="GO" id="GO:0006633">
    <property type="term" value="P:fatty acid biosynthetic process"/>
    <property type="evidence" value="ECO:0007669"/>
    <property type="project" value="TreeGrafter"/>
</dbReference>
<dbReference type="PROSITE" id="PS00061">
    <property type="entry name" value="ADH_SHORT"/>
    <property type="match status" value="1"/>
</dbReference>
<sequence length="273" mass="29329">MQFKDKVVLVTGVGPGLGRACAEAFAKAGAKLVICDVNQEALAQACEAVTGYGAECLALRCDVSSSAEVAAMFEQITARFGTLHVLVNNAALTPNRPVDTERRNAFYRYISTPEPRRSLGFTSAISDEEWHRYWGVNVHGVFYCTREALKLMEPQREGRIVNIASIAGLSTKSVHSPHYCATKGAVIAFTKSVAYEVAGANIFVNAMAPGGVATPAFNAYLDEVGEQARNRLWQGCPLGRFGTVEEYASTVLYLAGEHYLVGQVVSPNGGSVI</sequence>
<dbReference type="GO" id="GO:0018511">
    <property type="term" value="F:2,3-dihydroxy-2,3-dihydro-p-cumate dehydrogenase activity"/>
    <property type="evidence" value="ECO:0007669"/>
    <property type="project" value="UniProtKB-EC"/>
</dbReference>
<dbReference type="EC" id="1.3.1.58" evidence="6"/>
<dbReference type="PRINTS" id="PR00081">
    <property type="entry name" value="GDHRDH"/>
</dbReference>
<dbReference type="SUPFAM" id="SSF51735">
    <property type="entry name" value="NAD(P)-binding Rossmann-fold domains"/>
    <property type="match status" value="1"/>
</dbReference>
<name>A0A6I6HAZ4_9PSED</name>
<dbReference type="Proteomes" id="UP000426235">
    <property type="component" value="Chromosome"/>
</dbReference>
<evidence type="ECO:0000256" key="7">
    <source>
        <dbReference type="ARBA" id="ARBA00073443"/>
    </source>
</evidence>
<dbReference type="InterPro" id="IPR020904">
    <property type="entry name" value="Sc_DH/Rdtase_CS"/>
</dbReference>
<dbReference type="EMBL" id="CP046621">
    <property type="protein sequence ID" value="QGW79971.1"/>
    <property type="molecule type" value="Genomic_DNA"/>
</dbReference>